<feature type="transmembrane region" description="Helical" evidence="6">
    <location>
        <begin position="478"/>
        <end position="496"/>
    </location>
</feature>
<gene>
    <name evidence="7" type="ORF">PG996_015009</name>
</gene>
<evidence type="ECO:0000256" key="5">
    <source>
        <dbReference type="ARBA" id="ARBA00023136"/>
    </source>
</evidence>
<keyword evidence="5 6" id="KW-0472">Membrane</keyword>
<dbReference type="PANTHER" id="PTHR30618:SF0">
    <property type="entry name" value="PURINE-URACIL PERMEASE NCS1"/>
    <property type="match status" value="1"/>
</dbReference>
<evidence type="ECO:0000256" key="4">
    <source>
        <dbReference type="ARBA" id="ARBA00022989"/>
    </source>
</evidence>
<organism evidence="7 8">
    <name type="scientific">Apiospora saccharicola</name>
    <dbReference type="NCBI Taxonomy" id="335842"/>
    <lineage>
        <taxon>Eukaryota</taxon>
        <taxon>Fungi</taxon>
        <taxon>Dikarya</taxon>
        <taxon>Ascomycota</taxon>
        <taxon>Pezizomycotina</taxon>
        <taxon>Sordariomycetes</taxon>
        <taxon>Xylariomycetidae</taxon>
        <taxon>Amphisphaeriales</taxon>
        <taxon>Apiosporaceae</taxon>
        <taxon>Apiospora</taxon>
    </lineage>
</organism>
<feature type="transmembrane region" description="Helical" evidence="6">
    <location>
        <begin position="275"/>
        <end position="295"/>
    </location>
</feature>
<dbReference type="InterPro" id="IPR001248">
    <property type="entry name" value="Pur-cyt_permease"/>
</dbReference>
<evidence type="ECO:0008006" key="9">
    <source>
        <dbReference type="Google" id="ProtNLM"/>
    </source>
</evidence>
<comment type="caution">
    <text evidence="7">The sequence shown here is derived from an EMBL/GenBank/DDBJ whole genome shotgun (WGS) entry which is preliminary data.</text>
</comment>
<feature type="transmembrane region" description="Helical" evidence="6">
    <location>
        <begin position="172"/>
        <end position="190"/>
    </location>
</feature>
<keyword evidence="4 6" id="KW-1133">Transmembrane helix</keyword>
<dbReference type="Proteomes" id="UP001446871">
    <property type="component" value="Unassembled WGS sequence"/>
</dbReference>
<reference evidence="7 8" key="1">
    <citation type="submission" date="2023-01" db="EMBL/GenBank/DDBJ databases">
        <title>Analysis of 21 Apiospora genomes using comparative genomics revels a genus with tremendous synthesis potential of carbohydrate active enzymes and secondary metabolites.</title>
        <authorList>
            <person name="Sorensen T."/>
        </authorList>
    </citation>
    <scope>NUCLEOTIDE SEQUENCE [LARGE SCALE GENOMIC DNA]</scope>
    <source>
        <strain evidence="7 8">CBS 83171</strain>
    </source>
</reference>
<name>A0ABR1TJX4_9PEZI</name>
<dbReference type="CDD" id="cd11482">
    <property type="entry name" value="SLC-NCS1sbd_NRT1-like"/>
    <property type="match status" value="1"/>
</dbReference>
<comment type="similarity">
    <text evidence="2">Belongs to the purine-cytosine permease (2.A.39) family.</text>
</comment>
<sequence length="548" mass="60742">MDYFRNETAKSTGVGINVDASNTESSSGSSVPIRSDNIFTRLKKRVELEPQYGSFAPGRWSNADLDPTPVEEQTWTSLNYTFYWLNDAIAPGTLRLGSSLYTMGLSWKLCIVIITLGHFLMAIGLTLNGVVGSRFHIPFTIQSRASFGMFFPFAIVLIRMVVAAFWYGINQYTGAQCVNVIILAIWPQFAQVPNHLPASANITTQMMTAYIVYFLFVLPFHWIHPRKLRWFFTIKSIICLPAIFGMLIWACVATGGRGTENPVFRRGNTLSGSELGWAFMSGLNAMMGNYGTLAVNINDFTRYARSSRRTYVQTFVIPASFMLMAFIGLVIVGSAERIYGELQWDVLSIMTRWNDSGAARAGAVLAAGSMAMAQVGTNLGANCVSAANDLNAMFPRYINLRRGSYIVAVVGAWVLTPWNILASADALLNFMNGYAIWLAPITGALLADFYVVHRQQYEVRELYDPNGRYRFNRIGTNWRAVTAWCCGWIPLLPGLVAATTPTAAVNTGARNMYALGYMYGMSSSFLVYVVLCAAFPAKLRKKRSEDAV</sequence>
<keyword evidence="3 6" id="KW-0812">Transmembrane</keyword>
<feature type="transmembrane region" description="Helical" evidence="6">
    <location>
        <begin position="516"/>
        <end position="535"/>
    </location>
</feature>
<feature type="transmembrane region" description="Helical" evidence="6">
    <location>
        <begin position="230"/>
        <end position="255"/>
    </location>
</feature>
<accession>A0ABR1TJX4</accession>
<evidence type="ECO:0000256" key="3">
    <source>
        <dbReference type="ARBA" id="ARBA00022692"/>
    </source>
</evidence>
<feature type="transmembrane region" description="Helical" evidence="6">
    <location>
        <begin position="202"/>
        <end position="223"/>
    </location>
</feature>
<comment type="subcellular location">
    <subcellularLocation>
        <location evidence="1">Membrane</location>
        <topology evidence="1">Multi-pass membrane protein</topology>
    </subcellularLocation>
</comment>
<evidence type="ECO:0000256" key="1">
    <source>
        <dbReference type="ARBA" id="ARBA00004141"/>
    </source>
</evidence>
<dbReference type="Pfam" id="PF02133">
    <property type="entry name" value="Transp_cyt_pur"/>
    <property type="match status" value="1"/>
</dbReference>
<dbReference type="EMBL" id="JAQQWM010000009">
    <property type="protein sequence ID" value="KAK8046945.1"/>
    <property type="molecule type" value="Genomic_DNA"/>
</dbReference>
<protein>
    <recommendedName>
        <fullName evidence="9">Allantoin permease</fullName>
    </recommendedName>
</protein>
<evidence type="ECO:0000313" key="7">
    <source>
        <dbReference type="EMBL" id="KAK8046945.1"/>
    </source>
</evidence>
<evidence type="ECO:0000256" key="6">
    <source>
        <dbReference type="SAM" id="Phobius"/>
    </source>
</evidence>
<evidence type="ECO:0000256" key="2">
    <source>
        <dbReference type="ARBA" id="ARBA00008974"/>
    </source>
</evidence>
<feature type="transmembrane region" description="Helical" evidence="6">
    <location>
        <begin position="315"/>
        <end position="339"/>
    </location>
</feature>
<feature type="transmembrane region" description="Helical" evidence="6">
    <location>
        <begin position="147"/>
        <end position="167"/>
    </location>
</feature>
<dbReference type="InterPro" id="IPR045225">
    <property type="entry name" value="Uracil/uridine/allantoin_perm"/>
</dbReference>
<dbReference type="Gene3D" id="1.10.4160.10">
    <property type="entry name" value="Hydantoin permease"/>
    <property type="match status" value="1"/>
</dbReference>
<feature type="transmembrane region" description="Helical" evidence="6">
    <location>
        <begin position="359"/>
        <end position="384"/>
    </location>
</feature>
<feature type="transmembrane region" description="Helical" evidence="6">
    <location>
        <begin position="405"/>
        <end position="422"/>
    </location>
</feature>
<proteinExistence type="inferred from homology"/>
<keyword evidence="8" id="KW-1185">Reference proteome</keyword>
<feature type="transmembrane region" description="Helical" evidence="6">
    <location>
        <begin position="434"/>
        <end position="452"/>
    </location>
</feature>
<feature type="transmembrane region" description="Helical" evidence="6">
    <location>
        <begin position="105"/>
        <end position="127"/>
    </location>
</feature>
<dbReference type="PANTHER" id="PTHR30618">
    <property type="entry name" value="NCS1 FAMILY PURINE/PYRIMIDINE TRANSPORTER"/>
    <property type="match status" value="1"/>
</dbReference>
<evidence type="ECO:0000313" key="8">
    <source>
        <dbReference type="Proteomes" id="UP001446871"/>
    </source>
</evidence>